<accession>A0A6S7IWS6</accession>
<dbReference type="EMBL" id="CACRXK020006620">
    <property type="protein sequence ID" value="CAB4009931.1"/>
    <property type="molecule type" value="Genomic_DNA"/>
</dbReference>
<dbReference type="AlphaFoldDB" id="A0A6S7IWS6"/>
<organism evidence="2 3">
    <name type="scientific">Paramuricea clavata</name>
    <name type="common">Red gorgonian</name>
    <name type="synonym">Violescent sea-whip</name>
    <dbReference type="NCBI Taxonomy" id="317549"/>
    <lineage>
        <taxon>Eukaryota</taxon>
        <taxon>Metazoa</taxon>
        <taxon>Cnidaria</taxon>
        <taxon>Anthozoa</taxon>
        <taxon>Octocorallia</taxon>
        <taxon>Malacalcyonacea</taxon>
        <taxon>Plexauridae</taxon>
        <taxon>Paramuricea</taxon>
    </lineage>
</organism>
<gene>
    <name evidence="2" type="ORF">PACLA_8A020472</name>
</gene>
<feature type="region of interest" description="Disordered" evidence="1">
    <location>
        <begin position="63"/>
        <end position="97"/>
    </location>
</feature>
<evidence type="ECO:0000256" key="1">
    <source>
        <dbReference type="SAM" id="MobiDB-lite"/>
    </source>
</evidence>
<protein>
    <submittedName>
        <fullName evidence="2">Uncharacterized protein</fullName>
    </submittedName>
</protein>
<proteinExistence type="predicted"/>
<name>A0A6S7IWS6_PARCT</name>
<reference evidence="2" key="1">
    <citation type="submission" date="2020-04" db="EMBL/GenBank/DDBJ databases">
        <authorList>
            <person name="Alioto T."/>
            <person name="Alioto T."/>
            <person name="Gomez Garrido J."/>
        </authorList>
    </citation>
    <scope>NUCLEOTIDE SEQUENCE</scope>
    <source>
        <strain evidence="2">A484AB</strain>
    </source>
</reference>
<feature type="compositionally biased region" description="Acidic residues" evidence="1">
    <location>
        <begin position="67"/>
        <end position="76"/>
    </location>
</feature>
<feature type="compositionally biased region" description="Low complexity" evidence="1">
    <location>
        <begin position="77"/>
        <end position="89"/>
    </location>
</feature>
<evidence type="ECO:0000313" key="2">
    <source>
        <dbReference type="EMBL" id="CAB4009931.1"/>
    </source>
</evidence>
<evidence type="ECO:0000313" key="3">
    <source>
        <dbReference type="Proteomes" id="UP001152795"/>
    </source>
</evidence>
<dbReference type="Proteomes" id="UP001152795">
    <property type="component" value="Unassembled WGS sequence"/>
</dbReference>
<sequence length="130" mass="14491">MASKGEQSTLEESTSSKVTKIEHIAYSSNIHVPENTQEPFLPNEPECHSCTKLKAKVVKLQKKNVENDEDETDVSDSEVCSDTRTTDTLDSLEETDVSDYDDVDWEINLEDDVDSSASDDENTTLCLSIL</sequence>
<keyword evidence="3" id="KW-1185">Reference proteome</keyword>
<comment type="caution">
    <text evidence="2">The sequence shown here is derived from an EMBL/GenBank/DDBJ whole genome shotgun (WGS) entry which is preliminary data.</text>
</comment>